<feature type="domain" description="CCHC-type" evidence="3">
    <location>
        <begin position="313"/>
        <end position="328"/>
    </location>
</feature>
<dbReference type="Pfam" id="PF00098">
    <property type="entry name" value="zf-CCHC"/>
    <property type="match status" value="2"/>
</dbReference>
<evidence type="ECO:0000256" key="1">
    <source>
        <dbReference type="PROSITE-ProRule" id="PRU00047"/>
    </source>
</evidence>
<evidence type="ECO:0000259" key="3">
    <source>
        <dbReference type="PROSITE" id="PS50158"/>
    </source>
</evidence>
<name>A0A2J7R4B8_9NEOP</name>
<keyword evidence="1" id="KW-0479">Metal-binding</keyword>
<comment type="caution">
    <text evidence="4">The sequence shown here is derived from an EMBL/GenBank/DDBJ whole genome shotgun (WGS) entry which is preliminary data.</text>
</comment>
<evidence type="ECO:0000313" key="5">
    <source>
        <dbReference type="Proteomes" id="UP000235965"/>
    </source>
</evidence>
<dbReference type="PANTHER" id="PTHR33223">
    <property type="entry name" value="CCHC-TYPE DOMAIN-CONTAINING PROTEIN"/>
    <property type="match status" value="1"/>
</dbReference>
<dbReference type="GO" id="GO:0008270">
    <property type="term" value="F:zinc ion binding"/>
    <property type="evidence" value="ECO:0007669"/>
    <property type="project" value="UniProtKB-KW"/>
</dbReference>
<evidence type="ECO:0000313" key="4">
    <source>
        <dbReference type="EMBL" id="PNF35656.1"/>
    </source>
</evidence>
<dbReference type="SMART" id="SM00343">
    <property type="entry name" value="ZnF_C2HC"/>
    <property type="match status" value="2"/>
</dbReference>
<dbReference type="InterPro" id="IPR001878">
    <property type="entry name" value="Znf_CCHC"/>
</dbReference>
<dbReference type="InterPro" id="IPR036875">
    <property type="entry name" value="Znf_CCHC_sf"/>
</dbReference>
<dbReference type="Proteomes" id="UP000235965">
    <property type="component" value="Unassembled WGS sequence"/>
</dbReference>
<feature type="domain" description="CCHC-type" evidence="3">
    <location>
        <begin position="234"/>
        <end position="249"/>
    </location>
</feature>
<accession>A0A2J7R4B8</accession>
<organism evidence="4 5">
    <name type="scientific">Cryptotermes secundus</name>
    <dbReference type="NCBI Taxonomy" id="105785"/>
    <lineage>
        <taxon>Eukaryota</taxon>
        <taxon>Metazoa</taxon>
        <taxon>Ecdysozoa</taxon>
        <taxon>Arthropoda</taxon>
        <taxon>Hexapoda</taxon>
        <taxon>Insecta</taxon>
        <taxon>Pterygota</taxon>
        <taxon>Neoptera</taxon>
        <taxon>Polyneoptera</taxon>
        <taxon>Dictyoptera</taxon>
        <taxon>Blattodea</taxon>
        <taxon>Blattoidea</taxon>
        <taxon>Termitoidae</taxon>
        <taxon>Kalotermitidae</taxon>
        <taxon>Cryptotermitinae</taxon>
        <taxon>Cryptotermes</taxon>
    </lineage>
</organism>
<dbReference type="EMBL" id="NEVH01007466">
    <property type="protein sequence ID" value="PNF35656.1"/>
    <property type="molecule type" value="Genomic_DNA"/>
</dbReference>
<protein>
    <recommendedName>
        <fullName evidence="3">CCHC-type domain-containing protein</fullName>
    </recommendedName>
</protein>
<keyword evidence="5" id="KW-1185">Reference proteome</keyword>
<dbReference type="OrthoDB" id="8196440at2759"/>
<sequence>MARVGEMEVLQAQMEELRVQLETLRIGEAHRGQSKDVSLVAGIKEWTGESKGRSVYEFLTQIETLAKVSGWTSHDKAFIVKAKLQGLALQFLNGREELGRDGCSYEVLRQALIERFSDKLPDQYYYTRLQDAVQGKNESAEEFSDRCRKMCQRTIRKVNDEGTQRIINEEAERRLLAAYVHGLRGIVGQQVQFQMPSTMEQAVRLAVTVENVEKHKQLTEGVKKVFTARSDVECFRCGKRGHYARDCRQETPSMTSGRRSWRDQSSRRRDPPSRDLLLTRGGRGRVGSGRQSFRGPARPWGPPEDTLSSGIQCFHCNEFGHRRRDCPKFSRAAQHPNGQGSTSRSPASNQQ</sequence>
<keyword evidence="1" id="KW-0863">Zinc-finger</keyword>
<dbReference type="PANTHER" id="PTHR33223:SF6">
    <property type="entry name" value="CCHC-TYPE DOMAIN-CONTAINING PROTEIN"/>
    <property type="match status" value="1"/>
</dbReference>
<gene>
    <name evidence="4" type="ORF">B7P43_G17676</name>
</gene>
<dbReference type="Gene3D" id="4.10.60.10">
    <property type="entry name" value="Zinc finger, CCHC-type"/>
    <property type="match status" value="2"/>
</dbReference>
<dbReference type="AlphaFoldDB" id="A0A2J7R4B8"/>
<dbReference type="InParanoid" id="A0A2J7R4B8"/>
<reference evidence="4 5" key="1">
    <citation type="submission" date="2017-12" db="EMBL/GenBank/DDBJ databases">
        <title>Hemimetabolous genomes reveal molecular basis of termite eusociality.</title>
        <authorList>
            <person name="Harrison M.C."/>
            <person name="Jongepier E."/>
            <person name="Robertson H.M."/>
            <person name="Arning N."/>
            <person name="Bitard-Feildel T."/>
            <person name="Chao H."/>
            <person name="Childers C.P."/>
            <person name="Dinh H."/>
            <person name="Doddapaneni H."/>
            <person name="Dugan S."/>
            <person name="Gowin J."/>
            <person name="Greiner C."/>
            <person name="Han Y."/>
            <person name="Hu H."/>
            <person name="Hughes D.S.T."/>
            <person name="Huylmans A.-K."/>
            <person name="Kemena C."/>
            <person name="Kremer L.P.M."/>
            <person name="Lee S.L."/>
            <person name="Lopez-Ezquerra A."/>
            <person name="Mallet L."/>
            <person name="Monroy-Kuhn J.M."/>
            <person name="Moser A."/>
            <person name="Murali S.C."/>
            <person name="Muzny D.M."/>
            <person name="Otani S."/>
            <person name="Piulachs M.-D."/>
            <person name="Poelchau M."/>
            <person name="Qu J."/>
            <person name="Schaub F."/>
            <person name="Wada-Katsumata A."/>
            <person name="Worley K.C."/>
            <person name="Xie Q."/>
            <person name="Ylla G."/>
            <person name="Poulsen M."/>
            <person name="Gibbs R.A."/>
            <person name="Schal C."/>
            <person name="Richards S."/>
            <person name="Belles X."/>
            <person name="Korb J."/>
            <person name="Bornberg-Bauer E."/>
        </authorList>
    </citation>
    <scope>NUCLEOTIDE SEQUENCE [LARGE SCALE GENOMIC DNA]</scope>
    <source>
        <tissue evidence="4">Whole body</tissue>
    </source>
</reference>
<proteinExistence type="predicted"/>
<feature type="region of interest" description="Disordered" evidence="2">
    <location>
        <begin position="327"/>
        <end position="351"/>
    </location>
</feature>
<feature type="compositionally biased region" description="Basic and acidic residues" evidence="2">
    <location>
        <begin position="260"/>
        <end position="273"/>
    </location>
</feature>
<dbReference type="SUPFAM" id="SSF57756">
    <property type="entry name" value="Retrovirus zinc finger-like domains"/>
    <property type="match status" value="2"/>
</dbReference>
<evidence type="ECO:0000256" key="2">
    <source>
        <dbReference type="SAM" id="MobiDB-lite"/>
    </source>
</evidence>
<keyword evidence="1" id="KW-0862">Zinc</keyword>
<feature type="compositionally biased region" description="Polar residues" evidence="2">
    <location>
        <begin position="336"/>
        <end position="351"/>
    </location>
</feature>
<feature type="region of interest" description="Disordered" evidence="2">
    <location>
        <begin position="248"/>
        <end position="305"/>
    </location>
</feature>
<dbReference type="PROSITE" id="PS50158">
    <property type="entry name" value="ZF_CCHC"/>
    <property type="match status" value="2"/>
</dbReference>
<dbReference type="GO" id="GO:0003676">
    <property type="term" value="F:nucleic acid binding"/>
    <property type="evidence" value="ECO:0007669"/>
    <property type="project" value="InterPro"/>
</dbReference>